<evidence type="ECO:0000313" key="2">
    <source>
        <dbReference type="EMBL" id="MBB6049747.1"/>
    </source>
</evidence>
<protein>
    <submittedName>
        <fullName evidence="2">ABC-type methionine transport system ATPase subunit</fullName>
    </submittedName>
</protein>
<dbReference type="RefSeq" id="WP_184193342.1">
    <property type="nucleotide sequence ID" value="NZ_JACHGW010000001.1"/>
</dbReference>
<accession>A0A7W9SN88</accession>
<dbReference type="Gene3D" id="3.30.70.260">
    <property type="match status" value="1"/>
</dbReference>
<dbReference type="AlphaFoldDB" id="A0A7W9SN88"/>
<proteinExistence type="predicted"/>
<gene>
    <name evidence="2" type="ORF">HNQ39_001509</name>
</gene>
<organism evidence="2 3">
    <name type="scientific">Armatimonas rosea</name>
    <dbReference type="NCBI Taxonomy" id="685828"/>
    <lineage>
        <taxon>Bacteria</taxon>
        <taxon>Bacillati</taxon>
        <taxon>Armatimonadota</taxon>
        <taxon>Armatimonadia</taxon>
        <taxon>Armatimonadales</taxon>
        <taxon>Armatimonadaceae</taxon>
        <taxon>Armatimonas</taxon>
    </lineage>
</organism>
<dbReference type="SUPFAM" id="SSF55021">
    <property type="entry name" value="ACT-like"/>
    <property type="match status" value="1"/>
</dbReference>
<dbReference type="Proteomes" id="UP000520814">
    <property type="component" value="Unassembled WGS sequence"/>
</dbReference>
<dbReference type="InterPro" id="IPR045865">
    <property type="entry name" value="ACT-like_dom_sf"/>
</dbReference>
<dbReference type="Pfam" id="PF09383">
    <property type="entry name" value="NIL"/>
    <property type="match status" value="1"/>
</dbReference>
<evidence type="ECO:0000259" key="1">
    <source>
        <dbReference type="Pfam" id="PF09383"/>
    </source>
</evidence>
<feature type="domain" description="NIL" evidence="1">
    <location>
        <begin position="6"/>
        <end position="71"/>
    </location>
</feature>
<keyword evidence="3" id="KW-1185">Reference proteome</keyword>
<name>A0A7W9SN88_ARMRO</name>
<evidence type="ECO:0000313" key="3">
    <source>
        <dbReference type="Proteomes" id="UP000520814"/>
    </source>
</evidence>
<dbReference type="EMBL" id="JACHGW010000001">
    <property type="protein sequence ID" value="MBB6049747.1"/>
    <property type="molecule type" value="Genomic_DNA"/>
</dbReference>
<sequence>MTGSAVYNLTFTREMMETPILGTIARRFRISLTIRRAMLSEEGGAAEVAFSGPSEEIERAIADLQTFGVTTQGPLETLVGASTGAIQNPGRGT</sequence>
<reference evidence="2 3" key="1">
    <citation type="submission" date="2020-08" db="EMBL/GenBank/DDBJ databases">
        <title>Genomic Encyclopedia of Type Strains, Phase IV (KMG-IV): sequencing the most valuable type-strain genomes for metagenomic binning, comparative biology and taxonomic classification.</title>
        <authorList>
            <person name="Goeker M."/>
        </authorList>
    </citation>
    <scope>NUCLEOTIDE SEQUENCE [LARGE SCALE GENOMIC DNA]</scope>
    <source>
        <strain evidence="2 3">DSM 23562</strain>
    </source>
</reference>
<dbReference type="InterPro" id="IPR018449">
    <property type="entry name" value="NIL_domain"/>
</dbReference>
<comment type="caution">
    <text evidence="2">The sequence shown here is derived from an EMBL/GenBank/DDBJ whole genome shotgun (WGS) entry which is preliminary data.</text>
</comment>